<protein>
    <submittedName>
        <fullName evidence="1">Uncharacterized protein</fullName>
    </submittedName>
</protein>
<name>A0A645FD16_9ZZZZ</name>
<organism evidence="1">
    <name type="scientific">bioreactor metagenome</name>
    <dbReference type="NCBI Taxonomy" id="1076179"/>
    <lineage>
        <taxon>unclassified sequences</taxon>
        <taxon>metagenomes</taxon>
        <taxon>ecological metagenomes</taxon>
    </lineage>
</organism>
<proteinExistence type="predicted"/>
<sequence>MNLAFVSALIKLAAQRINGQGKFLQPGTVAPFIIDAPFGELDETYRKATVNFLPENSEQLVLLLSSSHWRGTVGEDIKNKVGKEYILLSHKKNTRGNKPLDEIIIDGVKVNQSIYNSSFEGTSIFEVK</sequence>
<accession>A0A645FD16</accession>
<comment type="caution">
    <text evidence="1">The sequence shown here is derived from an EMBL/GenBank/DDBJ whole genome shotgun (WGS) entry which is preliminary data.</text>
</comment>
<gene>
    <name evidence="1" type="ORF">SDC9_158703</name>
</gene>
<dbReference type="AlphaFoldDB" id="A0A645FD16"/>
<evidence type="ECO:0000313" key="1">
    <source>
        <dbReference type="EMBL" id="MPN11402.1"/>
    </source>
</evidence>
<dbReference type="EMBL" id="VSSQ01057605">
    <property type="protein sequence ID" value="MPN11402.1"/>
    <property type="molecule type" value="Genomic_DNA"/>
</dbReference>
<reference evidence="1" key="1">
    <citation type="submission" date="2019-08" db="EMBL/GenBank/DDBJ databases">
        <authorList>
            <person name="Kucharzyk K."/>
            <person name="Murdoch R.W."/>
            <person name="Higgins S."/>
            <person name="Loffler F."/>
        </authorList>
    </citation>
    <scope>NUCLEOTIDE SEQUENCE</scope>
</reference>